<evidence type="ECO:0000259" key="2">
    <source>
        <dbReference type="Pfam" id="PF07510"/>
    </source>
</evidence>
<evidence type="ECO:0000259" key="1">
    <source>
        <dbReference type="Pfam" id="PF03235"/>
    </source>
</evidence>
<dbReference type="PANTHER" id="PTHR35149">
    <property type="entry name" value="SLL5132 PROTEIN"/>
    <property type="match status" value="1"/>
</dbReference>
<dbReference type="InterPro" id="IPR004919">
    <property type="entry name" value="GmrSD_N"/>
</dbReference>
<keyword evidence="5" id="KW-1185">Reference proteome</keyword>
<feature type="domain" description="GmrSD restriction endonucleases C-terminal" evidence="2">
    <location>
        <begin position="511"/>
        <end position="654"/>
    </location>
</feature>
<reference evidence="3" key="2">
    <citation type="submission" date="2020-09" db="EMBL/GenBank/DDBJ databases">
        <title>Novel species in genus Aeromicrobium.</title>
        <authorList>
            <person name="Zhang G."/>
        </authorList>
    </citation>
    <scope>NUCLEOTIDE SEQUENCE</scope>
    <source>
        <strain evidence="3">SSW1-57</strain>
    </source>
</reference>
<protein>
    <submittedName>
        <fullName evidence="3">DUF262 domain-containing protein</fullName>
    </submittedName>
</protein>
<dbReference type="EMBL" id="JACWMT010000003">
    <property type="protein sequence ID" value="MBD1271720.1"/>
    <property type="molecule type" value="Genomic_DNA"/>
</dbReference>
<feature type="domain" description="GmrSD restriction endonucleases N-terminal" evidence="1">
    <location>
        <begin position="16"/>
        <end position="293"/>
    </location>
</feature>
<organism evidence="3 6">
    <name type="scientific">Aeromicrobium tamlense</name>
    <dbReference type="NCBI Taxonomy" id="375541"/>
    <lineage>
        <taxon>Bacteria</taxon>
        <taxon>Bacillati</taxon>
        <taxon>Actinomycetota</taxon>
        <taxon>Actinomycetes</taxon>
        <taxon>Propionibacteriales</taxon>
        <taxon>Nocardioidaceae</taxon>
        <taxon>Aeromicrobium</taxon>
    </lineage>
</organism>
<evidence type="ECO:0000313" key="5">
    <source>
        <dbReference type="Proteomes" id="UP000587211"/>
    </source>
</evidence>
<dbReference type="Pfam" id="PF07510">
    <property type="entry name" value="GmrSD_C"/>
    <property type="match status" value="1"/>
</dbReference>
<dbReference type="RefSeq" id="WP_179424037.1">
    <property type="nucleotide sequence ID" value="NZ_BAAAMP010000003.1"/>
</dbReference>
<gene>
    <name evidence="4" type="ORF">BJ975_000907</name>
    <name evidence="3" type="ORF">IDH50_15860</name>
</gene>
<comment type="caution">
    <text evidence="3">The sequence shown here is derived from an EMBL/GenBank/DDBJ whole genome shotgun (WGS) entry which is preliminary data.</text>
</comment>
<dbReference type="InterPro" id="IPR011089">
    <property type="entry name" value="GmrSD_C"/>
</dbReference>
<dbReference type="EMBL" id="JACBZN010000001">
    <property type="protein sequence ID" value="NYI37532.1"/>
    <property type="molecule type" value="Genomic_DNA"/>
</dbReference>
<reference evidence="4 5" key="1">
    <citation type="submission" date="2020-07" db="EMBL/GenBank/DDBJ databases">
        <title>Sequencing the genomes of 1000 actinobacteria strains.</title>
        <authorList>
            <person name="Klenk H.-P."/>
        </authorList>
    </citation>
    <scope>NUCLEOTIDE SEQUENCE [LARGE SCALE GENOMIC DNA]</scope>
    <source>
        <strain evidence="4 5">DSM 19087</strain>
    </source>
</reference>
<dbReference type="PANTHER" id="PTHR35149:SF1">
    <property type="entry name" value="DUF5655 DOMAIN-CONTAINING PROTEIN"/>
    <property type="match status" value="1"/>
</dbReference>
<evidence type="ECO:0000313" key="6">
    <source>
        <dbReference type="Proteomes" id="UP000659061"/>
    </source>
</evidence>
<name>A0A8I0FZ97_9ACTN</name>
<accession>A0A8I0FZ97</accession>
<dbReference type="Pfam" id="PF03235">
    <property type="entry name" value="GmrSD_N"/>
    <property type="match status" value="1"/>
</dbReference>
<dbReference type="Proteomes" id="UP000587211">
    <property type="component" value="Unassembled WGS sequence"/>
</dbReference>
<proteinExistence type="predicted"/>
<evidence type="ECO:0000313" key="4">
    <source>
        <dbReference type="EMBL" id="NYI37532.1"/>
    </source>
</evidence>
<dbReference type="Proteomes" id="UP000659061">
    <property type="component" value="Unassembled WGS sequence"/>
</dbReference>
<sequence>MSKVSETMKGEQISLRELIDGNICFEIPTYQRTYEWTAEDWRRLFADVLAQESPTDVGGKFKPKHFMGTVLTETSSSSVKRATFSLVDGQQRFVTLALLSAAIRHRALEESGGDPEADGTSWFTHAPAGIEPMLRLVPQRSDRMDFEAAIGGQWRDVISARMGNESAIWQAYSYFRFLLALGRDAEPMLLSANTKVLDRLPMISISKFDPANVESQWIEKLESIEAARPGEGLPPGARKPWNLTHLQSAVNERLFFYNLQRGSNDEDTSIIFETINASGKGLFPLDLVKNSIFMRISDPANREEVFDKYWHPAEERLSKTTWPKKRAPYQDVFLYDYLIGSGEHSRQGSLSQARGYSHFLRKVDSDVPRTAKDYDARLDTFLREEFFPAAAVWPVAVGAAESVMFEGKTRKVPKAALSRISSLMAVSAGPPVPMVMIALVRWLRKDAGWTDSGLNTALAAVDSYVTRAAVCLSGISNLRSSFMVICGKLPGYGGTLSVAEFKLPLKAAADSDSDVRRAFLELDLYAKMKSDALMAVFRGIEAALTKAGGPHAIESEIYSIEHVFPQDSRRWAPDFAKWGLSASDIERLGARLHCIGNLTPITRPHNSSLRNKPYAEKKVGIKQDAAGLKVHKGILTSQSWTSKQIDTRGKVLAEAFIKQWPKP</sequence>
<dbReference type="AlphaFoldDB" id="A0A8I0FZ97"/>
<evidence type="ECO:0000313" key="3">
    <source>
        <dbReference type="EMBL" id="MBD1271720.1"/>
    </source>
</evidence>